<organism evidence="2">
    <name type="scientific">Craspedostauros australis</name>
    <dbReference type="NCBI Taxonomy" id="1486917"/>
    <lineage>
        <taxon>Eukaryota</taxon>
        <taxon>Sar</taxon>
        <taxon>Stramenopiles</taxon>
        <taxon>Ochrophyta</taxon>
        <taxon>Bacillariophyta</taxon>
        <taxon>Bacillariophyceae</taxon>
        <taxon>Bacillariophycidae</taxon>
        <taxon>Naviculales</taxon>
        <taxon>Naviculaceae</taxon>
        <taxon>Craspedostauros</taxon>
    </lineage>
</organism>
<reference evidence="2" key="1">
    <citation type="submission" date="2021-01" db="EMBL/GenBank/DDBJ databases">
        <authorList>
            <person name="Corre E."/>
            <person name="Pelletier E."/>
            <person name="Niang G."/>
            <person name="Scheremetjew M."/>
            <person name="Finn R."/>
            <person name="Kale V."/>
            <person name="Holt S."/>
            <person name="Cochrane G."/>
            <person name="Meng A."/>
            <person name="Brown T."/>
            <person name="Cohen L."/>
        </authorList>
    </citation>
    <scope>NUCLEOTIDE SEQUENCE</scope>
    <source>
        <strain evidence="2">CCMP3328</strain>
    </source>
</reference>
<feature type="compositionally biased region" description="Polar residues" evidence="1">
    <location>
        <begin position="9"/>
        <end position="19"/>
    </location>
</feature>
<feature type="region of interest" description="Disordered" evidence="1">
    <location>
        <begin position="1"/>
        <end position="27"/>
    </location>
</feature>
<dbReference type="AlphaFoldDB" id="A0A7R9ZM83"/>
<gene>
    <name evidence="2" type="ORF">CAUS1442_LOCUS4472</name>
</gene>
<evidence type="ECO:0000313" key="2">
    <source>
        <dbReference type="EMBL" id="CAD8332373.1"/>
    </source>
</evidence>
<evidence type="ECO:0000256" key="1">
    <source>
        <dbReference type="SAM" id="MobiDB-lite"/>
    </source>
</evidence>
<accession>A0A7R9ZM83</accession>
<protein>
    <submittedName>
        <fullName evidence="2">Uncharacterized protein</fullName>
    </submittedName>
</protein>
<proteinExistence type="predicted"/>
<name>A0A7R9ZM83_9STRA</name>
<sequence>MMIKRRKSQSGSSNLTSMFPQHKARHPRTGELIRSCLVPPSQTASDNIKLKQKVKFGKVTVTQFQPTIGDNPACTSGCPIALQPQHCAVEVFASVSKYQRHEIARRPLSYGRKGRDLMISRERRRKRLDAQGYSEEEMAQAATKADGLRKQRMETMQANKAWDKMFKLPKYIRKSLNAAKQVNGGSFNVRKSSAAVSA</sequence>
<dbReference type="EMBL" id="HBEF01007162">
    <property type="protein sequence ID" value="CAD8332373.1"/>
    <property type="molecule type" value="Transcribed_RNA"/>
</dbReference>